<dbReference type="Pfam" id="PF13328">
    <property type="entry name" value="HD_4"/>
    <property type="match status" value="1"/>
</dbReference>
<reference evidence="7" key="1">
    <citation type="submission" date="2022-05" db="EMBL/GenBank/DDBJ databases">
        <title>Complete genome sequence of toluene-degrading Gulosibacter sediminis strain ACHW.36C.</title>
        <authorList>
            <person name="Wai A.C."/>
            <person name="Lai G.K."/>
            <person name="Griffin S.D."/>
            <person name="Leung F.C."/>
        </authorList>
    </citation>
    <scope>NUCLEOTIDE SEQUENCE [LARGE SCALE GENOMIC DNA]</scope>
    <source>
        <strain evidence="7">ACHW.36C</strain>
    </source>
</reference>
<dbReference type="InterPro" id="IPR033655">
    <property type="entry name" value="TGS_RelA/SpoT"/>
</dbReference>
<dbReference type="Gene3D" id="3.10.20.30">
    <property type="match status" value="1"/>
</dbReference>
<dbReference type="PROSITE" id="PS51671">
    <property type="entry name" value="ACT"/>
    <property type="match status" value="1"/>
</dbReference>
<dbReference type="PANTHER" id="PTHR21262">
    <property type="entry name" value="GUANOSINE-3',5'-BIS DIPHOSPHATE 3'-PYROPHOSPHOHYDROLASE"/>
    <property type="match status" value="1"/>
</dbReference>
<dbReference type="CDD" id="cd04876">
    <property type="entry name" value="ACT_RelA-SpoT"/>
    <property type="match status" value="1"/>
</dbReference>
<dbReference type="CDD" id="cd01668">
    <property type="entry name" value="TGS_RSH"/>
    <property type="match status" value="1"/>
</dbReference>
<gene>
    <name evidence="7" type="ORF">M3M28_06905</name>
</gene>
<dbReference type="Gene3D" id="1.10.3210.10">
    <property type="entry name" value="Hypothetical protein af1432"/>
    <property type="match status" value="1"/>
</dbReference>
<evidence type="ECO:0000313" key="7">
    <source>
        <dbReference type="EMBL" id="UQN16103.1"/>
    </source>
</evidence>
<dbReference type="PANTHER" id="PTHR21262:SF31">
    <property type="entry name" value="GTP PYROPHOSPHOKINASE"/>
    <property type="match status" value="1"/>
</dbReference>
<feature type="domain" description="ACT" evidence="4">
    <location>
        <begin position="665"/>
        <end position="739"/>
    </location>
</feature>
<dbReference type="InterPro" id="IPR043519">
    <property type="entry name" value="NT_sf"/>
</dbReference>
<dbReference type="CDD" id="cd05399">
    <property type="entry name" value="NT_Rel-Spo_like"/>
    <property type="match status" value="1"/>
</dbReference>
<comment type="pathway">
    <text evidence="1">Purine metabolism; ppGpp biosynthesis; ppGpp from GTP: step 1/2.</text>
</comment>
<proteinExistence type="inferred from homology"/>
<evidence type="ECO:0000256" key="1">
    <source>
        <dbReference type="ARBA" id="ARBA00004976"/>
    </source>
</evidence>
<dbReference type="Gene3D" id="3.30.70.260">
    <property type="match status" value="1"/>
</dbReference>
<dbReference type="SUPFAM" id="SSF81271">
    <property type="entry name" value="TGS-like"/>
    <property type="match status" value="1"/>
</dbReference>
<dbReference type="InterPro" id="IPR002912">
    <property type="entry name" value="ACT_dom"/>
</dbReference>
<dbReference type="InterPro" id="IPR003607">
    <property type="entry name" value="HD/PDEase_dom"/>
</dbReference>
<dbReference type="InterPro" id="IPR012676">
    <property type="entry name" value="TGS-like"/>
</dbReference>
<dbReference type="SUPFAM" id="SSF81301">
    <property type="entry name" value="Nucleotidyltransferase"/>
    <property type="match status" value="1"/>
</dbReference>
<dbReference type="Pfam" id="PF19296">
    <property type="entry name" value="RelA_AH_RIS"/>
    <property type="match status" value="1"/>
</dbReference>
<evidence type="ECO:0000256" key="2">
    <source>
        <dbReference type="ARBA" id="ARBA00048244"/>
    </source>
</evidence>
<dbReference type="EMBL" id="CP097160">
    <property type="protein sequence ID" value="UQN16103.1"/>
    <property type="molecule type" value="Genomic_DNA"/>
</dbReference>
<name>A0ABY4N3L2_9MICO</name>
<dbReference type="PROSITE" id="PS51880">
    <property type="entry name" value="TGS"/>
    <property type="match status" value="1"/>
</dbReference>
<sequence>MRRLVPRIFTKSASAPAIERLVRLLRGHDSRADIGLVQRAYEVAVRFHEGQFRRSGEPYITHPIAVAEILAGLGIGPVTIAAALLHDTVEDTDYSLDQLREEFGDEIAMLVDGVTKLDKVTYGDAAQAETVRKMIVAMSKDIRVLVIKLADRLHNARTWGFMPPEKAQKKATETLEIYAPLAHRMGIQAMKNELEELSFAVLHPKIYSEIEHLVKDRQPQRQRYLDRVMKEIRGDLRDMRVRGEVNGRPKELYSIYQKMVVRGRDFDEIYDLVAIRIIVDTVRDCYAVLGAIHARWTPMPGRFKDYIATPKFNLYQSLHTTVIGPDGKAVEIQIRTHEMHQRAEFGVAAHWLYKQNMQTGQSTRGSGVTSEMAWLERINDWQQETSDSDEFLDSLRFEIGAKEVYVFTPQGKVIGLPQSATPVDFAYAIHTDVGHRTMGAKVNSRLVPLETKLQNGDTVEIFTSKNPDAGPKQDWLGFVASPRARNKIRQWFSKERRDEAIELGKEQVAKEMRKVNMPMTRDIVQEAFETVASTLRYVDVSGLYAAVGEGHVSAKSVIEKIQNELSADQDVDEELGDRHITGSPISQPSVSDSGVLVRGSPDILVKVAKCCTPVPGDEIVGFITRGQGVSVHRTDCRNVTSLELQPERMIDVEWAASSKAVFLVNIQVEALDRGGLLSDISRVLSEHHVNILSATVHTSRDRLAISKFSFQMGDTTHLDRLLGAVRHIDGIYDVYRVHNG</sequence>
<dbReference type="InterPro" id="IPR006674">
    <property type="entry name" value="HD_domain"/>
</dbReference>
<dbReference type="SUPFAM" id="SSF109604">
    <property type="entry name" value="HD-domain/PDEase-like"/>
    <property type="match status" value="1"/>
</dbReference>
<evidence type="ECO:0000259" key="6">
    <source>
        <dbReference type="PROSITE" id="PS51880"/>
    </source>
</evidence>
<dbReference type="Gene3D" id="3.30.460.10">
    <property type="entry name" value="Beta Polymerase, domain 2"/>
    <property type="match status" value="1"/>
</dbReference>
<evidence type="ECO:0000259" key="4">
    <source>
        <dbReference type="PROSITE" id="PS51671"/>
    </source>
</evidence>
<dbReference type="InterPro" id="IPR045865">
    <property type="entry name" value="ACT-like_dom_sf"/>
</dbReference>
<protein>
    <submittedName>
        <fullName evidence="7">Bifunctional (P)ppGpp synthetase/guanosine-3',5'-bis(Diphosphate) 3'-pyrophosphohydrolase</fullName>
    </submittedName>
</protein>
<comment type="similarity">
    <text evidence="3">Belongs to the relA/spoT family.</text>
</comment>
<dbReference type="SMART" id="SM00471">
    <property type="entry name" value="HDc"/>
    <property type="match status" value="1"/>
</dbReference>
<dbReference type="InterPro" id="IPR012675">
    <property type="entry name" value="Beta-grasp_dom_sf"/>
</dbReference>
<dbReference type="Pfam" id="PF04607">
    <property type="entry name" value="RelA_SpoT"/>
    <property type="match status" value="1"/>
</dbReference>
<dbReference type="PROSITE" id="PS51831">
    <property type="entry name" value="HD"/>
    <property type="match status" value="1"/>
</dbReference>
<dbReference type="InterPro" id="IPR045600">
    <property type="entry name" value="RelA/SpoT_AH_RIS"/>
</dbReference>
<organism evidence="7">
    <name type="scientific">Gulosibacter sediminis</name>
    <dbReference type="NCBI Taxonomy" id="1729695"/>
    <lineage>
        <taxon>Bacteria</taxon>
        <taxon>Bacillati</taxon>
        <taxon>Actinomycetota</taxon>
        <taxon>Actinomycetes</taxon>
        <taxon>Micrococcales</taxon>
        <taxon>Microbacteriaceae</taxon>
        <taxon>Gulosibacter</taxon>
    </lineage>
</organism>
<dbReference type="SMART" id="SM00954">
    <property type="entry name" value="RelA_SpoT"/>
    <property type="match status" value="1"/>
</dbReference>
<evidence type="ECO:0000259" key="5">
    <source>
        <dbReference type="PROSITE" id="PS51831"/>
    </source>
</evidence>
<dbReference type="InterPro" id="IPR004811">
    <property type="entry name" value="RelA/Spo_fam"/>
</dbReference>
<comment type="catalytic activity">
    <reaction evidence="2">
        <text>GTP + ATP = guanosine 3'-diphosphate 5'-triphosphate + AMP</text>
        <dbReference type="Rhea" id="RHEA:22088"/>
        <dbReference type="ChEBI" id="CHEBI:30616"/>
        <dbReference type="ChEBI" id="CHEBI:37565"/>
        <dbReference type="ChEBI" id="CHEBI:142410"/>
        <dbReference type="ChEBI" id="CHEBI:456215"/>
        <dbReference type="EC" id="2.7.6.5"/>
    </reaction>
</comment>
<dbReference type="CDD" id="cd00077">
    <property type="entry name" value="HDc"/>
    <property type="match status" value="1"/>
</dbReference>
<dbReference type="InterPro" id="IPR007685">
    <property type="entry name" value="RelA_SpoT"/>
</dbReference>
<feature type="domain" description="TGS" evidence="6">
    <location>
        <begin position="402"/>
        <end position="463"/>
    </location>
</feature>
<evidence type="ECO:0000256" key="3">
    <source>
        <dbReference type="RuleBase" id="RU003847"/>
    </source>
</evidence>
<dbReference type="Pfam" id="PF13291">
    <property type="entry name" value="ACT_4"/>
    <property type="match status" value="1"/>
</dbReference>
<dbReference type="Pfam" id="PF02824">
    <property type="entry name" value="TGS"/>
    <property type="match status" value="1"/>
</dbReference>
<dbReference type="InterPro" id="IPR004095">
    <property type="entry name" value="TGS"/>
</dbReference>
<dbReference type="NCBIfam" id="TIGR00691">
    <property type="entry name" value="spoT_relA"/>
    <property type="match status" value="1"/>
</dbReference>
<feature type="domain" description="HD" evidence="5">
    <location>
        <begin position="59"/>
        <end position="156"/>
    </location>
</feature>
<dbReference type="SUPFAM" id="SSF55021">
    <property type="entry name" value="ACT-like"/>
    <property type="match status" value="1"/>
</dbReference>
<accession>A0ABY4N3L2</accession>
<comment type="function">
    <text evidence="3">In eubacteria ppGpp (guanosine 3'-diphosphate 5'-diphosphate) is a mediator of the stringent response that coordinates a variety of cellular activities in response to changes in nutritional abundance.</text>
</comment>